<keyword evidence="1" id="KW-0812">Transmembrane</keyword>
<gene>
    <name evidence="2" type="ORF">AFUS01_LOCUS5536</name>
</gene>
<accession>A0A8J2JX28</accession>
<dbReference type="Proteomes" id="UP000708208">
    <property type="component" value="Unassembled WGS sequence"/>
</dbReference>
<organism evidence="2 3">
    <name type="scientific">Allacma fusca</name>
    <dbReference type="NCBI Taxonomy" id="39272"/>
    <lineage>
        <taxon>Eukaryota</taxon>
        <taxon>Metazoa</taxon>
        <taxon>Ecdysozoa</taxon>
        <taxon>Arthropoda</taxon>
        <taxon>Hexapoda</taxon>
        <taxon>Collembola</taxon>
        <taxon>Symphypleona</taxon>
        <taxon>Sminthuridae</taxon>
        <taxon>Allacma</taxon>
    </lineage>
</organism>
<dbReference type="EMBL" id="CAJVCH010035293">
    <property type="protein sequence ID" value="CAG7716003.1"/>
    <property type="molecule type" value="Genomic_DNA"/>
</dbReference>
<keyword evidence="1" id="KW-0472">Membrane</keyword>
<feature type="transmembrane region" description="Helical" evidence="1">
    <location>
        <begin position="45"/>
        <end position="67"/>
    </location>
</feature>
<sequence length="174" mass="20080">MCLYNNYFCFNAHADVTSAISNYLQEGEEDNHKKFDWRRVSIQEVVALALPFIYVAIFVLTTCISLYDPYATYMTYGAISPEWRTWLVITTLILIDVVAGLVCVLPLLMIAFNTLLFFEKCLQHISTCMRLINENLCNSFELEQVKEEGCDGFEEVRKLPSRLQKNEINTVVCH</sequence>
<reference evidence="2" key="1">
    <citation type="submission" date="2021-06" db="EMBL/GenBank/DDBJ databases">
        <authorList>
            <person name="Hodson N. C."/>
            <person name="Mongue J. A."/>
            <person name="Jaron S. K."/>
        </authorList>
    </citation>
    <scope>NUCLEOTIDE SEQUENCE</scope>
</reference>
<feature type="transmembrane region" description="Helical" evidence="1">
    <location>
        <begin position="87"/>
        <end position="112"/>
    </location>
</feature>
<protein>
    <submittedName>
        <fullName evidence="2">Uncharacterized protein</fullName>
    </submittedName>
</protein>
<keyword evidence="3" id="KW-1185">Reference proteome</keyword>
<keyword evidence="1" id="KW-1133">Transmembrane helix</keyword>
<evidence type="ECO:0000313" key="2">
    <source>
        <dbReference type="EMBL" id="CAG7716003.1"/>
    </source>
</evidence>
<comment type="caution">
    <text evidence="2">The sequence shown here is derived from an EMBL/GenBank/DDBJ whole genome shotgun (WGS) entry which is preliminary data.</text>
</comment>
<name>A0A8J2JX28_9HEXA</name>
<evidence type="ECO:0000256" key="1">
    <source>
        <dbReference type="SAM" id="Phobius"/>
    </source>
</evidence>
<evidence type="ECO:0000313" key="3">
    <source>
        <dbReference type="Proteomes" id="UP000708208"/>
    </source>
</evidence>
<dbReference type="AlphaFoldDB" id="A0A8J2JX28"/>
<proteinExistence type="predicted"/>